<reference evidence="2 3" key="1">
    <citation type="submission" date="2016-06" db="EMBL/GenBank/DDBJ databases">
        <authorList>
            <person name="Olsen C.W."/>
            <person name="Carey S."/>
            <person name="Hinshaw L."/>
            <person name="Karasin A.I."/>
        </authorList>
    </citation>
    <scope>NUCLEOTIDE SEQUENCE [LARGE SCALE GENOMIC DNA]</scope>
    <source>
        <strain evidence="2 3">LZ-22</strain>
    </source>
</reference>
<evidence type="ECO:0000256" key="1">
    <source>
        <dbReference type="SAM" id="MobiDB-lite"/>
    </source>
</evidence>
<keyword evidence="3" id="KW-1185">Reference proteome</keyword>
<dbReference type="Gene3D" id="1.10.620.20">
    <property type="entry name" value="Ribonucleotide Reductase, subunit A"/>
    <property type="match status" value="1"/>
</dbReference>
<dbReference type="GO" id="GO:0016491">
    <property type="term" value="F:oxidoreductase activity"/>
    <property type="evidence" value="ECO:0007669"/>
    <property type="project" value="InterPro"/>
</dbReference>
<dbReference type="STRING" id="1577474.GA0111570_11385"/>
<sequence length="91" mass="9821">MRTQGSDLTGRSRRDARERAGRRAGPGAPVPGPVGPADRLVTCTIRDSPTVRSRAEADGHVRVRAGRRYYFCCSDCAALFDADPLAYVLTA</sequence>
<proteinExistence type="predicted"/>
<dbReference type="InterPro" id="IPR012348">
    <property type="entry name" value="RNR-like"/>
</dbReference>
<name>A0A1G6I218_9ACTN</name>
<evidence type="ECO:0000313" key="3">
    <source>
        <dbReference type="Proteomes" id="UP000199086"/>
    </source>
</evidence>
<evidence type="ECO:0000313" key="2">
    <source>
        <dbReference type="EMBL" id="SDB99776.1"/>
    </source>
</evidence>
<organism evidence="2 3">
    <name type="scientific">Raineyella antarctica</name>
    <dbReference type="NCBI Taxonomy" id="1577474"/>
    <lineage>
        <taxon>Bacteria</taxon>
        <taxon>Bacillati</taxon>
        <taxon>Actinomycetota</taxon>
        <taxon>Actinomycetes</taxon>
        <taxon>Propionibacteriales</taxon>
        <taxon>Propionibacteriaceae</taxon>
        <taxon>Raineyella</taxon>
    </lineage>
</organism>
<protein>
    <submittedName>
        <fullName evidence="2">YHS domain-containing protein</fullName>
    </submittedName>
</protein>
<dbReference type="OrthoDB" id="9809270at2"/>
<feature type="compositionally biased region" description="Basic and acidic residues" evidence="1">
    <location>
        <begin position="10"/>
        <end position="21"/>
    </location>
</feature>
<dbReference type="Proteomes" id="UP000199086">
    <property type="component" value="Unassembled WGS sequence"/>
</dbReference>
<gene>
    <name evidence="2" type="ORF">GA0111570_11385</name>
</gene>
<dbReference type="EMBL" id="FMYF01000013">
    <property type="protein sequence ID" value="SDB99776.1"/>
    <property type="molecule type" value="Genomic_DNA"/>
</dbReference>
<dbReference type="AlphaFoldDB" id="A0A1G6I218"/>
<accession>A0A1G6I218</accession>
<feature type="region of interest" description="Disordered" evidence="1">
    <location>
        <begin position="1"/>
        <end position="40"/>
    </location>
</feature>
<dbReference type="RefSeq" id="WP_092613408.1">
    <property type="nucleotide sequence ID" value="NZ_FMYF01000013.1"/>
</dbReference>